<dbReference type="AlphaFoldDB" id="A0A139HE69"/>
<feature type="compositionally biased region" description="Polar residues" evidence="1">
    <location>
        <begin position="67"/>
        <end position="80"/>
    </location>
</feature>
<organism evidence="3 4">
    <name type="scientific">Pseudocercospora eumusae</name>
    <dbReference type="NCBI Taxonomy" id="321146"/>
    <lineage>
        <taxon>Eukaryota</taxon>
        <taxon>Fungi</taxon>
        <taxon>Dikarya</taxon>
        <taxon>Ascomycota</taxon>
        <taxon>Pezizomycotina</taxon>
        <taxon>Dothideomycetes</taxon>
        <taxon>Dothideomycetidae</taxon>
        <taxon>Mycosphaerellales</taxon>
        <taxon>Mycosphaerellaceae</taxon>
        <taxon>Pseudocercospora</taxon>
    </lineage>
</organism>
<dbReference type="OrthoDB" id="4140442at2759"/>
<keyword evidence="4" id="KW-1185">Reference proteome</keyword>
<evidence type="ECO:0000256" key="1">
    <source>
        <dbReference type="SAM" id="MobiDB-lite"/>
    </source>
</evidence>
<feature type="transmembrane region" description="Helical" evidence="2">
    <location>
        <begin position="127"/>
        <end position="145"/>
    </location>
</feature>
<keyword evidence="2" id="KW-0812">Transmembrane</keyword>
<dbReference type="Proteomes" id="UP000070133">
    <property type="component" value="Unassembled WGS sequence"/>
</dbReference>
<sequence length="361" mass="39832">MASGVQLLLRLSPAIRQEVLSSGTLWNSSSSNNICRSGQHISFGPMSFQRSRSFTLSSFLAKKKQNVFKNAQPQKPTPQARNLPKGTPPAAKFTPRSAPSMPNALPTQSSSTPEQVLLYVSPNHGGFFALSFFCGFLFLLTAYTQSQLFLKDEEGKPAIPWSMKALGAVPILGFTAFGTTFVLAPLKVIKSVTLVKAAGASTVTRGSKLRIEIKRVLPFSKPDILEVDPSKFLLDRHIPGSVQNIRFTNHDIKDTKEFNEYYFSGNLSKKEGSAFKRFNAGLLNSWPGLIKNAKRMFLRDQMAYVRVPGNGHFKLDLQGCHMLDRGNVLASVARKDVNVDRGIRGLIKNFTGVQEHLITTV</sequence>
<feature type="region of interest" description="Disordered" evidence="1">
    <location>
        <begin position="67"/>
        <end position="109"/>
    </location>
</feature>
<keyword evidence="2" id="KW-1133">Transmembrane helix</keyword>
<evidence type="ECO:0000313" key="4">
    <source>
        <dbReference type="Proteomes" id="UP000070133"/>
    </source>
</evidence>
<dbReference type="STRING" id="321146.A0A139HE69"/>
<accession>A0A139HE69</accession>
<proteinExistence type="predicted"/>
<evidence type="ECO:0000256" key="2">
    <source>
        <dbReference type="SAM" id="Phobius"/>
    </source>
</evidence>
<evidence type="ECO:0000313" key="3">
    <source>
        <dbReference type="EMBL" id="KXT00702.1"/>
    </source>
</evidence>
<comment type="caution">
    <text evidence="3">The sequence shown here is derived from an EMBL/GenBank/DDBJ whole genome shotgun (WGS) entry which is preliminary data.</text>
</comment>
<gene>
    <name evidence="3" type="ORF">AC578_8217</name>
</gene>
<feature type="transmembrane region" description="Helical" evidence="2">
    <location>
        <begin position="165"/>
        <end position="186"/>
    </location>
</feature>
<dbReference type="EMBL" id="LFZN01000068">
    <property type="protein sequence ID" value="KXT00702.1"/>
    <property type="molecule type" value="Genomic_DNA"/>
</dbReference>
<name>A0A139HE69_9PEZI</name>
<reference evidence="3 4" key="1">
    <citation type="submission" date="2015-07" db="EMBL/GenBank/DDBJ databases">
        <title>Comparative genomics of the Sigatoka disease complex on banana suggests a link between parallel evolutionary changes in Pseudocercospora fijiensis and Pseudocercospora eumusae and increased virulence on the banana host.</title>
        <authorList>
            <person name="Chang T.-C."/>
            <person name="Salvucci A."/>
            <person name="Crous P.W."/>
            <person name="Stergiopoulos I."/>
        </authorList>
    </citation>
    <scope>NUCLEOTIDE SEQUENCE [LARGE SCALE GENOMIC DNA]</scope>
    <source>
        <strain evidence="3 4">CBS 114824</strain>
    </source>
</reference>
<keyword evidence="2" id="KW-0472">Membrane</keyword>
<protein>
    <submittedName>
        <fullName evidence="3">Uncharacterized protein</fullName>
    </submittedName>
</protein>